<sequence>GLFEGFKQGELLATDSPHYSDVNGNALANGLSLDNDCPAPQGWYWAEDWVIDKEEALYDADGWEYAVTWGSKVWHTTCKPSHCVRRRRWVRTRLSGRGGSSQQATLKKSNSANGSVEKGKQIVESTIAISTDKDDTYNPTHIQTNQAPDEVGRETTPKKGSHEAPDTGDSLTLDSLATNLREALSPSPTMIQFFDTVTGIPRDNT</sequence>
<name>A0A0L0FA79_9EUKA</name>
<dbReference type="InterPro" id="IPR006614">
    <property type="entry name" value="Peroxin/Ferlin"/>
</dbReference>
<reference evidence="3 4" key="1">
    <citation type="submission" date="2011-02" db="EMBL/GenBank/DDBJ databases">
        <title>The Genome Sequence of Sphaeroforma arctica JP610.</title>
        <authorList>
            <consortium name="The Broad Institute Genome Sequencing Platform"/>
            <person name="Russ C."/>
            <person name="Cuomo C."/>
            <person name="Young S.K."/>
            <person name="Zeng Q."/>
            <person name="Gargeya S."/>
            <person name="Alvarado L."/>
            <person name="Berlin A."/>
            <person name="Chapman S.B."/>
            <person name="Chen Z."/>
            <person name="Freedman E."/>
            <person name="Gellesch M."/>
            <person name="Goldberg J."/>
            <person name="Griggs A."/>
            <person name="Gujja S."/>
            <person name="Heilman E."/>
            <person name="Heiman D."/>
            <person name="Howarth C."/>
            <person name="Mehta T."/>
            <person name="Neiman D."/>
            <person name="Pearson M."/>
            <person name="Roberts A."/>
            <person name="Saif S."/>
            <person name="Shea T."/>
            <person name="Shenoy N."/>
            <person name="Sisk P."/>
            <person name="Stolte C."/>
            <person name="Sykes S."/>
            <person name="White J."/>
            <person name="Yandava C."/>
            <person name="Burger G."/>
            <person name="Gray M.W."/>
            <person name="Holland P.W.H."/>
            <person name="King N."/>
            <person name="Lang F.B.F."/>
            <person name="Roger A.J."/>
            <person name="Ruiz-Trillo I."/>
            <person name="Haas B."/>
            <person name="Nusbaum C."/>
            <person name="Birren B."/>
        </authorList>
    </citation>
    <scope>NUCLEOTIDE SEQUENCE [LARGE SCALE GENOMIC DNA]</scope>
    <source>
        <strain evidence="3 4">JP610</strain>
    </source>
</reference>
<feature type="compositionally biased region" description="Polar residues" evidence="1">
    <location>
        <begin position="137"/>
        <end position="147"/>
    </location>
</feature>
<feature type="compositionally biased region" description="Basic and acidic residues" evidence="1">
    <location>
        <begin position="150"/>
        <end position="165"/>
    </location>
</feature>
<dbReference type="RefSeq" id="XP_014147536.1">
    <property type="nucleotide sequence ID" value="XM_014292061.1"/>
</dbReference>
<dbReference type="STRING" id="667725.A0A0L0FA79"/>
<feature type="non-terminal residue" evidence="3">
    <location>
        <position position="1"/>
    </location>
</feature>
<evidence type="ECO:0000256" key="1">
    <source>
        <dbReference type="SAM" id="MobiDB-lite"/>
    </source>
</evidence>
<proteinExistence type="predicted"/>
<accession>A0A0L0FA79</accession>
<feature type="domain" description="Peroxin/Ferlin" evidence="2">
    <location>
        <begin position="62"/>
        <end position="96"/>
    </location>
</feature>
<dbReference type="Proteomes" id="UP000054560">
    <property type="component" value="Unassembled WGS sequence"/>
</dbReference>
<feature type="region of interest" description="Disordered" evidence="1">
    <location>
        <begin position="94"/>
        <end position="172"/>
    </location>
</feature>
<dbReference type="SMART" id="SM00694">
    <property type="entry name" value="DysFC"/>
    <property type="match status" value="1"/>
</dbReference>
<protein>
    <recommendedName>
        <fullName evidence="2">Peroxin/Ferlin domain-containing protein</fullName>
    </recommendedName>
</protein>
<evidence type="ECO:0000259" key="2">
    <source>
        <dbReference type="SMART" id="SM00694"/>
    </source>
</evidence>
<evidence type="ECO:0000313" key="4">
    <source>
        <dbReference type="Proteomes" id="UP000054560"/>
    </source>
</evidence>
<dbReference type="AlphaFoldDB" id="A0A0L0FA79"/>
<keyword evidence="4" id="KW-1185">Reference proteome</keyword>
<gene>
    <name evidence="3" type="ORF">SARC_13807</name>
</gene>
<dbReference type="GO" id="GO:0016020">
    <property type="term" value="C:membrane"/>
    <property type="evidence" value="ECO:0007669"/>
    <property type="project" value="InterPro"/>
</dbReference>
<dbReference type="EMBL" id="KQ245362">
    <property type="protein sequence ID" value="KNC73634.1"/>
    <property type="molecule type" value="Genomic_DNA"/>
</dbReference>
<evidence type="ECO:0000313" key="3">
    <source>
        <dbReference type="EMBL" id="KNC73634.1"/>
    </source>
</evidence>
<feature type="non-terminal residue" evidence="3">
    <location>
        <position position="205"/>
    </location>
</feature>
<dbReference type="GeneID" id="25914311"/>
<organism evidence="3 4">
    <name type="scientific">Sphaeroforma arctica JP610</name>
    <dbReference type="NCBI Taxonomy" id="667725"/>
    <lineage>
        <taxon>Eukaryota</taxon>
        <taxon>Ichthyosporea</taxon>
        <taxon>Ichthyophonida</taxon>
        <taxon>Sphaeroforma</taxon>
    </lineage>
</organism>
<feature type="compositionally biased region" description="Polar residues" evidence="1">
    <location>
        <begin position="100"/>
        <end position="114"/>
    </location>
</feature>